<organism evidence="4 5">
    <name type="scientific">Cladorrhinum samala</name>
    <dbReference type="NCBI Taxonomy" id="585594"/>
    <lineage>
        <taxon>Eukaryota</taxon>
        <taxon>Fungi</taxon>
        <taxon>Dikarya</taxon>
        <taxon>Ascomycota</taxon>
        <taxon>Pezizomycotina</taxon>
        <taxon>Sordariomycetes</taxon>
        <taxon>Sordariomycetidae</taxon>
        <taxon>Sordariales</taxon>
        <taxon>Podosporaceae</taxon>
        <taxon>Cladorrhinum</taxon>
    </lineage>
</organism>
<comment type="caution">
    <text evidence="4">The sequence shown here is derived from an EMBL/GenBank/DDBJ whole genome shotgun (WGS) entry which is preliminary data.</text>
</comment>
<feature type="signal peptide" evidence="3">
    <location>
        <begin position="1"/>
        <end position="19"/>
    </location>
</feature>
<sequence>MRCLSRAIFIALWVKRTAGENVYDTTICGQKSYTDKSRDLVYTPNAWNADDQGFQCMSVRNSPPAFDATWEWPTGRDRVHSYPHVKLTTPDAGTVPLSNISYLRLSTVWSMGTGSSPHPAGTIDESGMSAQDVIANVAFDIFADHDPDNAHYEVKAETEIMIWLGTFGKPYPLGWDDPSCCGNTTVGGVEFNLYRGKNQRGTMVFTWIAESNQTSFHEDISPLIQHIWRNGLLPEDTQVGLISFGTEAYYSTGTVTFSAPEFDICLLTGEAPLLPVGPICSRPKSTAAGIRPSPWLSGLTIIGTVGAALYII</sequence>
<comment type="similarity">
    <text evidence="1 2">Belongs to the glycosyl hydrolase 12 (cellulase H) family.</text>
</comment>
<dbReference type="PANTHER" id="PTHR34002:SF11">
    <property type="entry name" value="CONCANAVALIN A-LIKE LECTIN_GLUCANASE"/>
    <property type="match status" value="1"/>
</dbReference>
<evidence type="ECO:0000256" key="3">
    <source>
        <dbReference type="SAM" id="SignalP"/>
    </source>
</evidence>
<evidence type="ECO:0000313" key="4">
    <source>
        <dbReference type="EMBL" id="KAK4464092.1"/>
    </source>
</evidence>
<dbReference type="SUPFAM" id="SSF49899">
    <property type="entry name" value="Concanavalin A-like lectins/glucanases"/>
    <property type="match status" value="1"/>
</dbReference>
<dbReference type="Pfam" id="PF01670">
    <property type="entry name" value="Glyco_hydro_12"/>
    <property type="match status" value="1"/>
</dbReference>
<dbReference type="PANTHER" id="PTHR34002">
    <property type="entry name" value="BLR1656 PROTEIN"/>
    <property type="match status" value="1"/>
</dbReference>
<evidence type="ECO:0000256" key="1">
    <source>
        <dbReference type="ARBA" id="ARBA00005519"/>
    </source>
</evidence>
<accession>A0AAV9HX60</accession>
<keyword evidence="2" id="KW-0326">Glycosidase</keyword>
<protein>
    <submittedName>
        <fullName evidence="4">Family 12 putative glycoside hydrolase</fullName>
    </submittedName>
</protein>
<keyword evidence="2" id="KW-0119">Carbohydrate metabolism</keyword>
<name>A0AAV9HX60_9PEZI</name>
<proteinExistence type="inferred from homology"/>
<dbReference type="Proteomes" id="UP001321749">
    <property type="component" value="Unassembled WGS sequence"/>
</dbReference>
<dbReference type="EMBL" id="MU864952">
    <property type="protein sequence ID" value="KAK4464092.1"/>
    <property type="molecule type" value="Genomic_DNA"/>
</dbReference>
<dbReference type="InterPro" id="IPR013320">
    <property type="entry name" value="ConA-like_dom_sf"/>
</dbReference>
<keyword evidence="5" id="KW-1185">Reference proteome</keyword>
<reference evidence="4" key="2">
    <citation type="submission" date="2023-06" db="EMBL/GenBank/DDBJ databases">
        <authorList>
            <consortium name="Lawrence Berkeley National Laboratory"/>
            <person name="Mondo S.J."/>
            <person name="Hensen N."/>
            <person name="Bonometti L."/>
            <person name="Westerberg I."/>
            <person name="Brannstrom I.O."/>
            <person name="Guillou S."/>
            <person name="Cros-Aarteil S."/>
            <person name="Calhoun S."/>
            <person name="Haridas S."/>
            <person name="Kuo A."/>
            <person name="Pangilinan J."/>
            <person name="Riley R."/>
            <person name="Labutti K."/>
            <person name="Andreopoulos B."/>
            <person name="Lipzen A."/>
            <person name="Chen C."/>
            <person name="Yanf M."/>
            <person name="Daum C."/>
            <person name="Ng V."/>
            <person name="Clum A."/>
            <person name="Steindorff A."/>
            <person name="Ohm R."/>
            <person name="Martin F."/>
            <person name="Silar P."/>
            <person name="Natvig D."/>
            <person name="Lalanne C."/>
            <person name="Gautier V."/>
            <person name="Ament-Velasquez S.L."/>
            <person name="Kruys A."/>
            <person name="Hutchinson M.I."/>
            <person name="Powell A.J."/>
            <person name="Barry K."/>
            <person name="Miller A.N."/>
            <person name="Grigoriev I.V."/>
            <person name="Debuchy R."/>
            <person name="Gladieux P."/>
            <person name="Thoren M.H."/>
            <person name="Johannesson H."/>
        </authorList>
    </citation>
    <scope>NUCLEOTIDE SEQUENCE</scope>
    <source>
        <strain evidence="4">PSN324</strain>
    </source>
</reference>
<dbReference type="AlphaFoldDB" id="A0AAV9HX60"/>
<keyword evidence="2" id="KW-0624">Polysaccharide degradation</keyword>
<keyword evidence="2 4" id="KW-0378">Hydrolase</keyword>
<dbReference type="InterPro" id="IPR013319">
    <property type="entry name" value="GH11/12"/>
</dbReference>
<evidence type="ECO:0000256" key="2">
    <source>
        <dbReference type="RuleBase" id="RU361163"/>
    </source>
</evidence>
<reference evidence="4" key="1">
    <citation type="journal article" date="2023" name="Mol. Phylogenet. Evol.">
        <title>Genome-scale phylogeny and comparative genomics of the fungal order Sordariales.</title>
        <authorList>
            <person name="Hensen N."/>
            <person name="Bonometti L."/>
            <person name="Westerberg I."/>
            <person name="Brannstrom I.O."/>
            <person name="Guillou S."/>
            <person name="Cros-Aarteil S."/>
            <person name="Calhoun S."/>
            <person name="Haridas S."/>
            <person name="Kuo A."/>
            <person name="Mondo S."/>
            <person name="Pangilinan J."/>
            <person name="Riley R."/>
            <person name="LaButti K."/>
            <person name="Andreopoulos B."/>
            <person name="Lipzen A."/>
            <person name="Chen C."/>
            <person name="Yan M."/>
            <person name="Daum C."/>
            <person name="Ng V."/>
            <person name="Clum A."/>
            <person name="Steindorff A."/>
            <person name="Ohm R.A."/>
            <person name="Martin F."/>
            <person name="Silar P."/>
            <person name="Natvig D.O."/>
            <person name="Lalanne C."/>
            <person name="Gautier V."/>
            <person name="Ament-Velasquez S.L."/>
            <person name="Kruys A."/>
            <person name="Hutchinson M.I."/>
            <person name="Powell A.J."/>
            <person name="Barry K."/>
            <person name="Miller A.N."/>
            <person name="Grigoriev I.V."/>
            <person name="Debuchy R."/>
            <person name="Gladieux P."/>
            <person name="Hiltunen Thoren M."/>
            <person name="Johannesson H."/>
        </authorList>
    </citation>
    <scope>NUCLEOTIDE SEQUENCE</scope>
    <source>
        <strain evidence="4">PSN324</strain>
    </source>
</reference>
<evidence type="ECO:0000313" key="5">
    <source>
        <dbReference type="Proteomes" id="UP001321749"/>
    </source>
</evidence>
<keyword evidence="3" id="KW-0732">Signal</keyword>
<dbReference type="GO" id="GO:0008810">
    <property type="term" value="F:cellulase activity"/>
    <property type="evidence" value="ECO:0007669"/>
    <property type="project" value="InterPro"/>
</dbReference>
<dbReference type="GO" id="GO:0000272">
    <property type="term" value="P:polysaccharide catabolic process"/>
    <property type="evidence" value="ECO:0007669"/>
    <property type="project" value="UniProtKB-KW"/>
</dbReference>
<feature type="chain" id="PRO_5043384445" evidence="3">
    <location>
        <begin position="20"/>
        <end position="312"/>
    </location>
</feature>
<dbReference type="Gene3D" id="2.60.120.180">
    <property type="match status" value="1"/>
</dbReference>
<gene>
    <name evidence="4" type="ORF">QBC42DRAFT_54345</name>
</gene>
<dbReference type="InterPro" id="IPR002594">
    <property type="entry name" value="GH12"/>
</dbReference>